<accession>A0AAW6U1F9</accession>
<dbReference type="Proteomes" id="UP001431776">
    <property type="component" value="Unassembled WGS sequence"/>
</dbReference>
<keyword evidence="2" id="KW-1185">Reference proteome</keyword>
<evidence type="ECO:0000313" key="2">
    <source>
        <dbReference type="Proteomes" id="UP001431776"/>
    </source>
</evidence>
<proteinExistence type="predicted"/>
<dbReference type="RefSeq" id="WP_349244837.1">
    <property type="nucleotide sequence ID" value="NZ_JASCXX010000010.1"/>
</dbReference>
<protein>
    <submittedName>
        <fullName evidence="1">YkgJ family cysteine cluster protein</fullName>
    </submittedName>
</protein>
<reference evidence="1" key="1">
    <citation type="submission" date="2023-05" db="EMBL/GenBank/DDBJ databases">
        <title>Anaerotaeda fermentans gen. nov., sp. nov., a novel anaerobic planctomycete of the new family within the order Sedimentisphaerales isolated from Taman Peninsula, Russia.</title>
        <authorList>
            <person name="Khomyakova M.A."/>
            <person name="Merkel A.Y."/>
            <person name="Slobodkin A.I."/>
        </authorList>
    </citation>
    <scope>NUCLEOTIDE SEQUENCE</scope>
    <source>
        <strain evidence="1">M17dextr</strain>
    </source>
</reference>
<name>A0AAW6U1F9_9BACT</name>
<sequence>MVAESERYRRVVAEVAVLYDWIDMQLQQDRDLAGTCAACGACCNFAVYDHLLFVTPPELIYLAAKLDASNLKQMPGDRCPYQEEERCTIHRHRFTGCRIFCCDGDREFQAELTETVLRKLRSICRRYEVPYQYADLATALATFPTGTCRSAAGPCPEDRRD</sequence>
<dbReference type="AlphaFoldDB" id="A0AAW6U1F9"/>
<dbReference type="EMBL" id="JASCXX010000010">
    <property type="protein sequence ID" value="MDI6449431.1"/>
    <property type="molecule type" value="Genomic_DNA"/>
</dbReference>
<organism evidence="1 2">
    <name type="scientific">Anaerobaca lacustris</name>
    <dbReference type="NCBI Taxonomy" id="3044600"/>
    <lineage>
        <taxon>Bacteria</taxon>
        <taxon>Pseudomonadati</taxon>
        <taxon>Planctomycetota</taxon>
        <taxon>Phycisphaerae</taxon>
        <taxon>Sedimentisphaerales</taxon>
        <taxon>Anaerobacaceae</taxon>
        <taxon>Anaerobaca</taxon>
    </lineage>
</organism>
<gene>
    <name evidence="1" type="ORF">QJ522_10295</name>
</gene>
<evidence type="ECO:0000313" key="1">
    <source>
        <dbReference type="EMBL" id="MDI6449431.1"/>
    </source>
</evidence>
<comment type="caution">
    <text evidence="1">The sequence shown here is derived from an EMBL/GenBank/DDBJ whole genome shotgun (WGS) entry which is preliminary data.</text>
</comment>